<dbReference type="RefSeq" id="WP_003960526.1">
    <property type="nucleotide sequence ID" value="NZ_CM000913.1"/>
</dbReference>
<dbReference type="OrthoDB" id="10012416at2"/>
<accession>E2Q4A8</accession>
<sequence>MTRPTPRPGVDWDAARRRLLVGYGAAGDHPRQEEVSVPARVVLDGQGGAVDVDIMALPDRVADALARYAVSVRRSPQDGIALDTDAGWLWLHLADGVPAEQLRGTAHVRITLDGSRIAEVELTLSPTAEAEPAPPPTTGTGPIPRPATGAGPLSRPPGAGPAPDPTTAPMPGDRR</sequence>
<proteinExistence type="predicted"/>
<feature type="compositionally biased region" description="Pro residues" evidence="1">
    <location>
        <begin position="154"/>
        <end position="168"/>
    </location>
</feature>
<evidence type="ECO:0000313" key="2">
    <source>
        <dbReference type="EMBL" id="EFG06946.1"/>
    </source>
</evidence>
<protein>
    <submittedName>
        <fullName evidence="2">Uncharacterized protein</fullName>
    </submittedName>
</protein>
<feature type="region of interest" description="Disordered" evidence="1">
    <location>
        <begin position="124"/>
        <end position="175"/>
    </location>
</feature>
<evidence type="ECO:0000313" key="3">
    <source>
        <dbReference type="Proteomes" id="UP000002357"/>
    </source>
</evidence>
<dbReference type="KEGG" id="sclf:BB341_18955"/>
<name>E2Q4A8_STRCL</name>
<gene>
    <name evidence="2" type="ORF">SCLAV_1873</name>
</gene>
<reference evidence="2 3" key="1">
    <citation type="journal article" date="2010" name="Genome Biol. Evol.">
        <title>The sequence of a 1.8-mb bacterial linear plasmid reveals a rich evolutionary reservoir of secondary metabolic pathways.</title>
        <authorList>
            <person name="Medema M.H."/>
            <person name="Trefzer A."/>
            <person name="Kovalchuk A."/>
            <person name="van den Berg M."/>
            <person name="Mueller U."/>
            <person name="Heijne W."/>
            <person name="Wu L."/>
            <person name="Alam M.T."/>
            <person name="Ronning C.M."/>
            <person name="Nierman W.C."/>
            <person name="Bovenberg R.A.L."/>
            <person name="Breitling R."/>
            <person name="Takano E."/>
        </authorList>
    </citation>
    <scope>NUCLEOTIDE SEQUENCE [LARGE SCALE GENOMIC DNA]</scope>
    <source>
        <strain evidence="3">ATCC 27064 / DSM 738 / JCM 4710 / NBRC 13307 / NCIMB 12785 / NRRL 3585 / VKM Ac-602</strain>
    </source>
</reference>
<dbReference type="AlphaFoldDB" id="E2Q4A8"/>
<evidence type="ECO:0000256" key="1">
    <source>
        <dbReference type="SAM" id="MobiDB-lite"/>
    </source>
</evidence>
<dbReference type="Proteomes" id="UP000002357">
    <property type="component" value="Chromosome"/>
</dbReference>
<dbReference type="STRING" id="1901.BB341_18955"/>
<organism evidence="2 3">
    <name type="scientific">Streptomyces clavuligerus</name>
    <dbReference type="NCBI Taxonomy" id="1901"/>
    <lineage>
        <taxon>Bacteria</taxon>
        <taxon>Bacillati</taxon>
        <taxon>Actinomycetota</taxon>
        <taxon>Actinomycetes</taxon>
        <taxon>Kitasatosporales</taxon>
        <taxon>Streptomycetaceae</taxon>
        <taxon>Streptomyces</taxon>
    </lineage>
</organism>
<dbReference type="GeneID" id="93731533"/>
<keyword evidence="3" id="KW-1185">Reference proteome</keyword>
<dbReference type="EMBL" id="CM000913">
    <property type="protein sequence ID" value="EFG06946.1"/>
    <property type="molecule type" value="Genomic_DNA"/>
</dbReference>
<feature type="compositionally biased region" description="Low complexity" evidence="1">
    <location>
        <begin position="138"/>
        <end position="152"/>
    </location>
</feature>